<protein>
    <submittedName>
        <fullName evidence="2">Malonate decarboxylase gamma subunit</fullName>
    </submittedName>
</protein>
<feature type="domain" description="CoA carboxyltransferase C-terminal" evidence="1">
    <location>
        <begin position="1"/>
        <end position="248"/>
    </location>
</feature>
<sequence length="278" mass="29533">MNSPTQTATAREPGRGERWLQALAPATQIQPGLPDSVLVADGELAGTAVRWIALVPDADSRFPRARNGEAGLLEGWSLARAVREAIEADRELPVKRAIVAIVDTPSQAYGRREEALGIHQALAGAVAAYAEARLAGHPVVALIVGRAMSGAFLAHGYQANRIIALNDEGVLVHAMGKEAAARVTMRTVEDLEALASTVPPMAYDIENFATLGILWRLIDVESASAPVPADVHLARDTILCALAEIRRDPTHGLSGRLAGANRKASAAVRDCLSRQWQA</sequence>
<accession>A0A1K0IX71</accession>
<proteinExistence type="predicted"/>
<dbReference type="RefSeq" id="WP_340527300.1">
    <property type="nucleotide sequence ID" value="NZ_FMSH01000340.1"/>
</dbReference>
<dbReference type="EMBL" id="FMSH01000340">
    <property type="protein sequence ID" value="SCU81329.1"/>
    <property type="molecule type" value="Genomic_DNA"/>
</dbReference>
<evidence type="ECO:0000313" key="2">
    <source>
        <dbReference type="EMBL" id="SCU81329.1"/>
    </source>
</evidence>
<organism evidence="2">
    <name type="scientific">Cupriavidus necator</name>
    <name type="common">Alcaligenes eutrophus</name>
    <name type="synonym">Ralstonia eutropha</name>
    <dbReference type="NCBI Taxonomy" id="106590"/>
    <lineage>
        <taxon>Bacteria</taxon>
        <taxon>Pseudomonadati</taxon>
        <taxon>Pseudomonadota</taxon>
        <taxon>Betaproteobacteria</taxon>
        <taxon>Burkholderiales</taxon>
        <taxon>Burkholderiaceae</taxon>
        <taxon>Cupriavidus</taxon>
    </lineage>
</organism>
<evidence type="ECO:0000259" key="1">
    <source>
        <dbReference type="PROSITE" id="PS50989"/>
    </source>
</evidence>
<dbReference type="InterPro" id="IPR011763">
    <property type="entry name" value="COA_CT_C"/>
</dbReference>
<dbReference type="InterPro" id="IPR029045">
    <property type="entry name" value="ClpP/crotonase-like_dom_sf"/>
</dbReference>
<dbReference type="InterPro" id="IPR009648">
    <property type="entry name" value="Malonate_gamma"/>
</dbReference>
<dbReference type="NCBIfam" id="TIGR03134">
    <property type="entry name" value="malonate_gamma"/>
    <property type="match status" value="1"/>
</dbReference>
<dbReference type="AlphaFoldDB" id="A0A1K0IX71"/>
<dbReference type="PROSITE" id="PS50989">
    <property type="entry name" value="COA_CT_CTER"/>
    <property type="match status" value="1"/>
</dbReference>
<gene>
    <name evidence="2" type="primary">mdcE</name>
    <name evidence="2" type="ORF">CNECB9_4040033</name>
</gene>
<dbReference type="GO" id="GO:0016874">
    <property type="term" value="F:ligase activity"/>
    <property type="evidence" value="ECO:0007669"/>
    <property type="project" value="InterPro"/>
</dbReference>
<reference evidence="2" key="1">
    <citation type="submission" date="2016-09" db="EMBL/GenBank/DDBJ databases">
        <authorList>
            <person name="Capua I."/>
            <person name="De Benedictis P."/>
            <person name="Joannis T."/>
            <person name="Lombin L.H."/>
            <person name="Cattoli G."/>
        </authorList>
    </citation>
    <scope>NUCLEOTIDE SEQUENCE</scope>
    <source>
        <strain evidence="2">B9</strain>
    </source>
</reference>
<dbReference type="GO" id="GO:0005975">
    <property type="term" value="P:carbohydrate metabolic process"/>
    <property type="evidence" value="ECO:0007669"/>
    <property type="project" value="InterPro"/>
</dbReference>
<dbReference type="Pfam" id="PF06833">
    <property type="entry name" value="MdcE"/>
    <property type="match status" value="1"/>
</dbReference>
<dbReference type="SUPFAM" id="SSF52096">
    <property type="entry name" value="ClpP/crotonase"/>
    <property type="match status" value="1"/>
</dbReference>
<dbReference type="Gene3D" id="3.90.226.10">
    <property type="entry name" value="2-enoyl-CoA Hydratase, Chain A, domain 1"/>
    <property type="match status" value="1"/>
</dbReference>
<name>A0A1K0IX71_CUPNE</name>